<proteinExistence type="inferred from homology"/>
<dbReference type="Gene3D" id="1.20.120.450">
    <property type="entry name" value="dinb family like domain"/>
    <property type="match status" value="1"/>
</dbReference>
<dbReference type="RefSeq" id="WP_132220969.1">
    <property type="nucleotide sequence ID" value="NZ_SMGO01000001.1"/>
</dbReference>
<gene>
    <name evidence="4" type="ORF">C8N28_0361</name>
</gene>
<keyword evidence="2 3" id="KW-0479">Metal-binding</keyword>
<name>A0A4R1M0C7_9SPHI</name>
<reference evidence="4 5" key="1">
    <citation type="submission" date="2019-03" db="EMBL/GenBank/DDBJ databases">
        <title>Genomic Encyclopedia of Archaeal and Bacterial Type Strains, Phase II (KMG-II): from individual species to whole genera.</title>
        <authorList>
            <person name="Goeker M."/>
        </authorList>
    </citation>
    <scope>NUCLEOTIDE SEQUENCE [LARGE SCALE GENOMIC DNA]</scope>
    <source>
        <strain evidence="4 5">DSM 22554</strain>
    </source>
</reference>
<dbReference type="InterPro" id="IPR034660">
    <property type="entry name" value="DinB/YfiT-like"/>
</dbReference>
<keyword evidence="5" id="KW-1185">Reference proteome</keyword>
<dbReference type="Pfam" id="PF05163">
    <property type="entry name" value="DinB"/>
    <property type="match status" value="1"/>
</dbReference>
<accession>A0A4R1M0C7</accession>
<dbReference type="EMBL" id="SMGO01000001">
    <property type="protein sequence ID" value="TCK85065.1"/>
    <property type="molecule type" value="Genomic_DNA"/>
</dbReference>
<evidence type="ECO:0000256" key="1">
    <source>
        <dbReference type="ARBA" id="ARBA00008635"/>
    </source>
</evidence>
<evidence type="ECO:0000256" key="2">
    <source>
        <dbReference type="ARBA" id="ARBA00022723"/>
    </source>
</evidence>
<sequence>MKQTEAFLKELKNESVTTRKMLSIVPDDKFDWQPHPKSMTIKRLAAHIAELPGWVGMALNTTELDFQNNPYQPKDINTTKELLVEFENNVADGIKQFENANEDQLSETWVLRNGDQILSTGTKADIIRISLSQIIHHRAQLGVFLRLLDIPIPGSYGPSADETF</sequence>
<evidence type="ECO:0000256" key="3">
    <source>
        <dbReference type="PIRSR" id="PIRSR607837-1"/>
    </source>
</evidence>
<organism evidence="4 5">
    <name type="scientific">Albibacterium bauzanense</name>
    <dbReference type="NCBI Taxonomy" id="653929"/>
    <lineage>
        <taxon>Bacteria</taxon>
        <taxon>Pseudomonadati</taxon>
        <taxon>Bacteroidota</taxon>
        <taxon>Sphingobacteriia</taxon>
        <taxon>Sphingobacteriales</taxon>
        <taxon>Sphingobacteriaceae</taxon>
        <taxon>Albibacterium</taxon>
    </lineage>
</organism>
<evidence type="ECO:0000313" key="4">
    <source>
        <dbReference type="EMBL" id="TCK85065.1"/>
    </source>
</evidence>
<protein>
    <submittedName>
        <fullName evidence="4">Putative damage-inducible protein DinB</fullName>
    </submittedName>
</protein>
<dbReference type="AlphaFoldDB" id="A0A4R1M0C7"/>
<comment type="caution">
    <text evidence="4">The sequence shown here is derived from an EMBL/GenBank/DDBJ whole genome shotgun (WGS) entry which is preliminary data.</text>
</comment>
<dbReference type="OrthoDB" id="119432at2"/>
<feature type="binding site" evidence="3">
    <location>
        <position position="47"/>
    </location>
    <ligand>
        <name>a divalent metal cation</name>
        <dbReference type="ChEBI" id="CHEBI:60240"/>
    </ligand>
</feature>
<feature type="binding site" evidence="3">
    <location>
        <position position="137"/>
    </location>
    <ligand>
        <name>a divalent metal cation</name>
        <dbReference type="ChEBI" id="CHEBI:60240"/>
    </ligand>
</feature>
<dbReference type="GO" id="GO:0046872">
    <property type="term" value="F:metal ion binding"/>
    <property type="evidence" value="ECO:0007669"/>
    <property type="project" value="UniProtKB-KW"/>
</dbReference>
<dbReference type="InterPro" id="IPR007837">
    <property type="entry name" value="DinB"/>
</dbReference>
<comment type="similarity">
    <text evidence="1">Belongs to the DinB family.</text>
</comment>
<dbReference type="Proteomes" id="UP000294616">
    <property type="component" value="Unassembled WGS sequence"/>
</dbReference>
<dbReference type="SUPFAM" id="SSF109854">
    <property type="entry name" value="DinB/YfiT-like putative metalloenzymes"/>
    <property type="match status" value="1"/>
</dbReference>
<evidence type="ECO:0000313" key="5">
    <source>
        <dbReference type="Proteomes" id="UP000294616"/>
    </source>
</evidence>